<accession>A0ABS5UQZ4</accession>
<proteinExistence type="predicted"/>
<reference evidence="1 2" key="1">
    <citation type="journal article" date="2021" name="Environ. Microbiol.">
        <title>Genetic insights into the dark matter of the mammalian gut microbiota through targeted genome reconstruction.</title>
        <authorList>
            <person name="Lugli G.A."/>
            <person name="Alessandri G."/>
            <person name="Milani C."/>
            <person name="Viappiani A."/>
            <person name="Fontana F."/>
            <person name="Tarracchini C."/>
            <person name="Mancabelli L."/>
            <person name="Argentini C."/>
            <person name="Ruiz L."/>
            <person name="Margolles A."/>
            <person name="van Sinderen D."/>
            <person name="Turroni F."/>
            <person name="Ventura M."/>
        </authorList>
    </citation>
    <scope>NUCLEOTIDE SEQUENCE [LARGE SCALE GENOMIC DNA]</scope>
    <source>
        <strain evidence="1 2">MA2</strain>
    </source>
</reference>
<dbReference type="Proteomes" id="UP000773064">
    <property type="component" value="Unassembled WGS sequence"/>
</dbReference>
<sequence length="62" mass="7052">MLAIAVVVGFVAVVALCAVFGVQHHLDDKADRLSHGDEADREYAREMREVSRKMDRGRYFPF</sequence>
<dbReference type="EMBL" id="JAFEJS010000009">
    <property type="protein sequence ID" value="MBT1173400.1"/>
    <property type="molecule type" value="Genomic_DNA"/>
</dbReference>
<comment type="caution">
    <text evidence="1">The sequence shown here is derived from an EMBL/GenBank/DDBJ whole genome shotgun (WGS) entry which is preliminary data.</text>
</comment>
<gene>
    <name evidence="1" type="ORF">JS528_08580</name>
</gene>
<organism evidence="1 2">
    <name type="scientific">Bifidobacterium santillanense</name>
    <dbReference type="NCBI Taxonomy" id="2809028"/>
    <lineage>
        <taxon>Bacteria</taxon>
        <taxon>Bacillati</taxon>
        <taxon>Actinomycetota</taxon>
        <taxon>Actinomycetes</taxon>
        <taxon>Bifidobacteriales</taxon>
        <taxon>Bifidobacteriaceae</taxon>
        <taxon>Bifidobacterium</taxon>
    </lineage>
</organism>
<evidence type="ECO:0000313" key="2">
    <source>
        <dbReference type="Proteomes" id="UP000773064"/>
    </source>
</evidence>
<dbReference type="RefSeq" id="WP_214358653.1">
    <property type="nucleotide sequence ID" value="NZ_JAFEJS010000009.1"/>
</dbReference>
<name>A0ABS5UQZ4_9BIFI</name>
<protein>
    <submittedName>
        <fullName evidence="1">Uncharacterized protein</fullName>
    </submittedName>
</protein>
<keyword evidence="2" id="KW-1185">Reference proteome</keyword>
<evidence type="ECO:0000313" key="1">
    <source>
        <dbReference type="EMBL" id="MBT1173400.1"/>
    </source>
</evidence>